<evidence type="ECO:0000313" key="2">
    <source>
        <dbReference type="EMBL" id="KIY68395.1"/>
    </source>
</evidence>
<keyword evidence="3" id="KW-1185">Reference proteome</keyword>
<protein>
    <submittedName>
        <fullName evidence="2">FMN-linked oxidoreductase</fullName>
    </submittedName>
</protein>
<dbReference type="CDD" id="cd02933">
    <property type="entry name" value="OYE_like_FMN"/>
    <property type="match status" value="1"/>
</dbReference>
<sequence length="394" mass="42369">MITSFFSHPSPTMSATSALFTPLKAGAVSLRNRIGMSALTRNRASATGVPTDLNVEYYRQRAAGSAGIIVSEGVLVGPQGTEWPFAPGIWNDEQVSAWKKVVDAVHGEGAKIFAQLWHVGRVAHPDAPQQKEAGIPVYAPSAIAARGGKFRFLPGEPGYVTPTAIEDPSTLLPLWKKAAVNAKAAGFDGVEIHGANGYLLHEFLDSTANTRTDAWGGSPQNRARFPLEVLKTVSEVYGSDRVSIKLSPTGGYNDVGMPLDETIETFSYLISEADKLKLAYICLVRYSPFTDIVIDGKNRATKHDVVATYAPLIKNSAKFANSGFTGEEAAKFVADGTLDGVFFGVPWITNPDAAKRLQAGKELNMNVDFMTLYGTGSPDEEVQKKGYTDYPTAT</sequence>
<evidence type="ECO:0000259" key="1">
    <source>
        <dbReference type="Pfam" id="PF00724"/>
    </source>
</evidence>
<dbReference type="GO" id="GO:0010181">
    <property type="term" value="F:FMN binding"/>
    <property type="evidence" value="ECO:0007669"/>
    <property type="project" value="InterPro"/>
</dbReference>
<dbReference type="OrthoDB" id="276546at2759"/>
<dbReference type="EMBL" id="KN880503">
    <property type="protein sequence ID" value="KIY68395.1"/>
    <property type="molecule type" value="Genomic_DNA"/>
</dbReference>
<dbReference type="PANTHER" id="PTHR22893:SF91">
    <property type="entry name" value="NADPH DEHYDROGENASE 2-RELATED"/>
    <property type="match status" value="1"/>
</dbReference>
<dbReference type="InterPro" id="IPR013785">
    <property type="entry name" value="Aldolase_TIM"/>
</dbReference>
<dbReference type="Gene3D" id="3.20.20.70">
    <property type="entry name" value="Aldolase class I"/>
    <property type="match status" value="1"/>
</dbReference>
<dbReference type="STRING" id="1314674.A0A0D7BDX5"/>
<organism evidence="2 3">
    <name type="scientific">Cylindrobasidium torrendii FP15055 ss-10</name>
    <dbReference type="NCBI Taxonomy" id="1314674"/>
    <lineage>
        <taxon>Eukaryota</taxon>
        <taxon>Fungi</taxon>
        <taxon>Dikarya</taxon>
        <taxon>Basidiomycota</taxon>
        <taxon>Agaricomycotina</taxon>
        <taxon>Agaricomycetes</taxon>
        <taxon>Agaricomycetidae</taxon>
        <taxon>Agaricales</taxon>
        <taxon>Marasmiineae</taxon>
        <taxon>Physalacriaceae</taxon>
        <taxon>Cylindrobasidium</taxon>
    </lineage>
</organism>
<dbReference type="GO" id="GO:0016491">
    <property type="term" value="F:oxidoreductase activity"/>
    <property type="evidence" value="ECO:0007669"/>
    <property type="project" value="InterPro"/>
</dbReference>
<proteinExistence type="predicted"/>
<feature type="domain" description="NADH:flavin oxidoreductase/NADH oxidase N-terminal" evidence="1">
    <location>
        <begin position="19"/>
        <end position="364"/>
    </location>
</feature>
<gene>
    <name evidence="2" type="ORF">CYLTODRAFT_443354</name>
</gene>
<accession>A0A0D7BDX5</accession>
<evidence type="ECO:0000313" key="3">
    <source>
        <dbReference type="Proteomes" id="UP000054007"/>
    </source>
</evidence>
<dbReference type="Proteomes" id="UP000054007">
    <property type="component" value="Unassembled WGS sequence"/>
</dbReference>
<dbReference type="InterPro" id="IPR045247">
    <property type="entry name" value="Oye-like"/>
</dbReference>
<reference evidence="2 3" key="1">
    <citation type="journal article" date="2015" name="Fungal Genet. Biol.">
        <title>Evolution of novel wood decay mechanisms in Agaricales revealed by the genome sequences of Fistulina hepatica and Cylindrobasidium torrendii.</title>
        <authorList>
            <person name="Floudas D."/>
            <person name="Held B.W."/>
            <person name="Riley R."/>
            <person name="Nagy L.G."/>
            <person name="Koehler G."/>
            <person name="Ransdell A.S."/>
            <person name="Younus H."/>
            <person name="Chow J."/>
            <person name="Chiniquy J."/>
            <person name="Lipzen A."/>
            <person name="Tritt A."/>
            <person name="Sun H."/>
            <person name="Haridas S."/>
            <person name="LaButti K."/>
            <person name="Ohm R.A."/>
            <person name="Kues U."/>
            <person name="Blanchette R.A."/>
            <person name="Grigoriev I.V."/>
            <person name="Minto R.E."/>
            <person name="Hibbett D.S."/>
        </authorList>
    </citation>
    <scope>NUCLEOTIDE SEQUENCE [LARGE SCALE GENOMIC DNA]</scope>
    <source>
        <strain evidence="2 3">FP15055 ss-10</strain>
    </source>
</reference>
<dbReference type="SUPFAM" id="SSF51395">
    <property type="entry name" value="FMN-linked oxidoreductases"/>
    <property type="match status" value="1"/>
</dbReference>
<dbReference type="AlphaFoldDB" id="A0A0D7BDX5"/>
<name>A0A0D7BDX5_9AGAR</name>
<dbReference type="Pfam" id="PF00724">
    <property type="entry name" value="Oxidored_FMN"/>
    <property type="match status" value="1"/>
</dbReference>
<dbReference type="InterPro" id="IPR001155">
    <property type="entry name" value="OxRdtase_FMN_N"/>
</dbReference>
<dbReference type="PANTHER" id="PTHR22893">
    <property type="entry name" value="NADH OXIDOREDUCTASE-RELATED"/>
    <property type="match status" value="1"/>
</dbReference>